<accession>A0A423JXF0</accession>
<comment type="caution">
    <text evidence="2">The sequence shown here is derived from an EMBL/GenBank/DDBJ whole genome shotgun (WGS) entry which is preliminary data.</text>
</comment>
<gene>
    <name evidence="2" type="ORF">BK664_01890</name>
</gene>
<evidence type="ECO:0008006" key="4">
    <source>
        <dbReference type="Google" id="ProtNLM"/>
    </source>
</evidence>
<feature type="compositionally biased region" description="Polar residues" evidence="1">
    <location>
        <begin position="51"/>
        <end position="62"/>
    </location>
</feature>
<organism evidence="2 3">
    <name type="scientific">Pseudomonas brassicacearum</name>
    <dbReference type="NCBI Taxonomy" id="930166"/>
    <lineage>
        <taxon>Bacteria</taxon>
        <taxon>Pseudomonadati</taxon>
        <taxon>Pseudomonadota</taxon>
        <taxon>Gammaproteobacteria</taxon>
        <taxon>Pseudomonadales</taxon>
        <taxon>Pseudomonadaceae</taxon>
        <taxon>Pseudomonas</taxon>
    </lineage>
</organism>
<dbReference type="EMBL" id="MOBO01000001">
    <property type="protein sequence ID" value="RON42357.1"/>
    <property type="molecule type" value="Genomic_DNA"/>
</dbReference>
<dbReference type="InterPro" id="IPR021327">
    <property type="entry name" value="DUF2934"/>
</dbReference>
<feature type="region of interest" description="Disordered" evidence="1">
    <location>
        <begin position="38"/>
        <end position="80"/>
    </location>
</feature>
<dbReference type="Pfam" id="PF11154">
    <property type="entry name" value="DUF2934"/>
    <property type="match status" value="1"/>
</dbReference>
<evidence type="ECO:0000313" key="3">
    <source>
        <dbReference type="Proteomes" id="UP000286351"/>
    </source>
</evidence>
<name>A0A423JXF0_9PSED</name>
<dbReference type="AlphaFoldDB" id="A0A423JXF0"/>
<evidence type="ECO:0000313" key="2">
    <source>
        <dbReference type="EMBL" id="RON42357.1"/>
    </source>
</evidence>
<proteinExistence type="predicted"/>
<dbReference type="Proteomes" id="UP000286351">
    <property type="component" value="Unassembled WGS sequence"/>
</dbReference>
<reference evidence="2 3" key="1">
    <citation type="submission" date="2016-10" db="EMBL/GenBank/DDBJ databases">
        <title>Comparative genome analysis of multiple Pseudomonas spp. focuses on biocontrol and plant growth promoting traits.</title>
        <authorList>
            <person name="Tao X.-Y."/>
            <person name="Taylor C.G."/>
        </authorList>
    </citation>
    <scope>NUCLEOTIDE SEQUENCE [LARGE SCALE GENOMIC DNA]</scope>
    <source>
        <strain evidence="2 3">38D4</strain>
    </source>
</reference>
<evidence type="ECO:0000256" key="1">
    <source>
        <dbReference type="SAM" id="MobiDB-lite"/>
    </source>
</evidence>
<protein>
    <recommendedName>
        <fullName evidence="4">DUF2934 domain-containing protein</fullName>
    </recommendedName>
</protein>
<sequence length="80" mass="8933">MSNGRNLTMDEQKIREAAYRLWEKEGKPQGQDLEHWFTAEKSAGEEDFDRSTSGSTLSSENAPAQADSIAETENPDNDGR</sequence>